<feature type="domain" description="Ubiquitin-like" evidence="4">
    <location>
        <begin position="232"/>
        <end position="307"/>
    </location>
</feature>
<evidence type="ECO:0000256" key="1">
    <source>
        <dbReference type="ARBA" id="ARBA00022741"/>
    </source>
</evidence>
<feature type="compositionally biased region" description="Polar residues" evidence="3">
    <location>
        <begin position="363"/>
        <end position="379"/>
    </location>
</feature>
<dbReference type="InterPro" id="IPR027417">
    <property type="entry name" value="P-loop_NTPase"/>
</dbReference>
<evidence type="ECO:0000259" key="4">
    <source>
        <dbReference type="PROSITE" id="PS50053"/>
    </source>
</evidence>
<dbReference type="Pfam" id="PF13516">
    <property type="entry name" value="LRR_6"/>
    <property type="match status" value="1"/>
</dbReference>
<evidence type="ECO:0000256" key="2">
    <source>
        <dbReference type="ARBA" id="ARBA00022840"/>
    </source>
</evidence>
<dbReference type="InterPro" id="IPR000626">
    <property type="entry name" value="Ubiquitin-like_dom"/>
</dbReference>
<dbReference type="SUPFAM" id="SSF52540">
    <property type="entry name" value="P-loop containing nucleoside triphosphate hydrolases"/>
    <property type="match status" value="1"/>
</dbReference>
<dbReference type="InterPro" id="IPR029071">
    <property type="entry name" value="Ubiquitin-like_domsf"/>
</dbReference>
<accession>A0A8B7YXA1</accession>
<dbReference type="PROSITE" id="PS50053">
    <property type="entry name" value="UBIQUITIN_2"/>
    <property type="match status" value="2"/>
</dbReference>
<feature type="region of interest" description="Disordered" evidence="3">
    <location>
        <begin position="310"/>
        <end position="381"/>
    </location>
</feature>
<evidence type="ECO:0000259" key="5">
    <source>
        <dbReference type="PROSITE" id="PS50837"/>
    </source>
</evidence>
<dbReference type="SUPFAM" id="SSF54236">
    <property type="entry name" value="Ubiquitin-like"/>
    <property type="match status" value="2"/>
</dbReference>
<evidence type="ECO:0000313" key="6">
    <source>
        <dbReference type="Proteomes" id="UP000694845"/>
    </source>
</evidence>
<keyword evidence="6" id="KW-1185">Reference proteome</keyword>
<feature type="domain" description="NACHT" evidence="5">
    <location>
        <begin position="468"/>
        <end position="592"/>
    </location>
</feature>
<dbReference type="GO" id="GO:0005524">
    <property type="term" value="F:ATP binding"/>
    <property type="evidence" value="ECO:0007669"/>
    <property type="project" value="UniProtKB-KW"/>
</dbReference>
<feature type="region of interest" description="Disordered" evidence="3">
    <location>
        <begin position="67"/>
        <end position="88"/>
    </location>
</feature>
<dbReference type="Proteomes" id="UP000694845">
    <property type="component" value="Unplaced"/>
</dbReference>
<dbReference type="CDD" id="cd17039">
    <property type="entry name" value="Ubl_ubiquitin_like"/>
    <property type="match status" value="1"/>
</dbReference>
<dbReference type="Gene3D" id="3.10.20.90">
    <property type="entry name" value="Phosphatidylinositol 3-kinase Catalytic Subunit, Chain A, domain 1"/>
    <property type="match status" value="2"/>
</dbReference>
<organism evidence="6 8">
    <name type="scientific">Acanthaster planci</name>
    <name type="common">Crown-of-thorns starfish</name>
    <dbReference type="NCBI Taxonomy" id="133434"/>
    <lineage>
        <taxon>Eukaryota</taxon>
        <taxon>Metazoa</taxon>
        <taxon>Echinodermata</taxon>
        <taxon>Eleutherozoa</taxon>
        <taxon>Asterozoa</taxon>
        <taxon>Asteroidea</taxon>
        <taxon>Valvatacea</taxon>
        <taxon>Valvatida</taxon>
        <taxon>Acanthasteridae</taxon>
        <taxon>Acanthaster</taxon>
    </lineage>
</organism>
<keyword evidence="2" id="KW-0067">ATP-binding</keyword>
<sequence length="1152" mass="130357">MPKKTIQQLDKDNKATAIVYDYSSAKLGTRKSKVRRCRREAFLSLLPCRRSTSSRFHTDNKALSPLTARKSKSAPVQECGSSNAKQKLQVSVQTRPPCGPNILYFELDPETSVSSLKEKIHRSIGVLPMHQHLYIRRNVELCDLLTLHENGVDKNEIISLSTEDENQDGPKVNCQLGGKAEKVQPGKPNETRSEREQHGATPHEEQERGKRQALDKEKPQTFCSYRRVKQELQVFVQNPLIRGPKTLCFRLDPEISIASLKEMIHRRIGVQPQHQCLYTWKNIRKFQLHDLLTLNDCGVQQDENISLRLLTDGLPGGGQRDPNNGAKQGVNKKQQDNTASAPATSKCTCTNVPNLSGHPSVGMSENQPRTSNQPTTHFAVSQLPPLGCTASDVQSPSAVTKCKDALKSRYRSSGCHVQLNPWLDEDKRHINHMYTRVRLVNAKLIRGNILKSYDDMLLLRTKEGDLVSLNVLSGPTGSGKTTLLDKIAYDWATDGSEVLKRYELIFKLNMRYLEQGSDLVDAVFDQLIGKDRDIGKDDLWSYIRRNCDKVLVLLDGFDEFVTENMKKPSFGSILKILNRSLCRGCSVIVGTRHTHFHLLVTRELLQEPFTHVKVMGFQEEDMVSEYVHRFYSDEPDKAKGLLKRIEICDDLSTLAESPKLLLLMCLLWREDSTLPETMSRFYRSVFTYTGKRKGLLEEDISRVVIALGKVGLRGLLSQGQEQSFKESDFERSDYELALKAGILTRKRIPKRLIPHIFVYFLYRTFQDFCAGTYLRSLFESGSEEFRNTLNEIISQGPWDFKCLLRFCCGDNEACTLEILKVFQDSYMYQDDLSLDSLVGHLALDCYFEGQCKCLPPEEFIRSFLTDHISIRSLNIDSEHSVRYFVQRIVKQTEIDTKAYLAQVKRVDIKMSDVWDVEPLVSELPNLVTLDLFQNDLRCTAALLCKQVGQCKALQHLHLSYCSLNGQDVICVAEALSDLPSVVTLNLSWNDLGGTAEWWCKQVGQCKALQNLHLSHCSLNGQDMVHVAESLSGLPNLVTLNLASNPLAGSGAWWCKQVEQCKVLQHLNLSFCSLNGQDMTLVAKSLSGLPNLVTLNLSFNDLSGAAASFWAEVKVFKALHTLELMECEETQEDERYSSELRGNPGTRFTLMYR</sequence>
<feature type="domain" description="Ubiquitin-like" evidence="4">
    <location>
        <begin position="88"/>
        <end position="167"/>
    </location>
</feature>
<dbReference type="InterPro" id="IPR007111">
    <property type="entry name" value="NACHT_NTPase"/>
</dbReference>
<dbReference type="OrthoDB" id="1394818at2759"/>
<dbReference type="InterPro" id="IPR006553">
    <property type="entry name" value="Leu-rich_rpt_Cys-con_subtyp"/>
</dbReference>
<evidence type="ECO:0000256" key="3">
    <source>
        <dbReference type="SAM" id="MobiDB-lite"/>
    </source>
</evidence>
<keyword evidence="1" id="KW-0547">Nucleotide-binding</keyword>
<dbReference type="SMART" id="SM00367">
    <property type="entry name" value="LRR_CC"/>
    <property type="match status" value="3"/>
</dbReference>
<dbReference type="KEGG" id="aplc:110982877"/>
<feature type="compositionally biased region" description="Polar residues" evidence="3">
    <location>
        <begin position="336"/>
        <end position="354"/>
    </location>
</feature>
<evidence type="ECO:0000313" key="7">
    <source>
        <dbReference type="RefSeq" id="XP_022097311.1"/>
    </source>
</evidence>
<gene>
    <name evidence="7 8" type="primary">LOC110982877</name>
</gene>
<dbReference type="SUPFAM" id="SSF52047">
    <property type="entry name" value="RNI-like"/>
    <property type="match status" value="1"/>
</dbReference>
<evidence type="ECO:0000313" key="8">
    <source>
        <dbReference type="RefSeq" id="XP_022097312.1"/>
    </source>
</evidence>
<dbReference type="Gene3D" id="3.80.10.10">
    <property type="entry name" value="Ribonuclease Inhibitor"/>
    <property type="match status" value="1"/>
</dbReference>
<name>A0A8B7YXA1_ACAPL</name>
<dbReference type="PANTHER" id="PTHR46312">
    <property type="entry name" value="NACHT DOMAIN-CONTAINING PROTEIN"/>
    <property type="match status" value="1"/>
</dbReference>
<dbReference type="PANTHER" id="PTHR46312:SF2">
    <property type="entry name" value="NUCLEOTIDE-BINDING OLIGOMERIZATION DOMAIN-CONTAINING PROTEIN 2-LIKE"/>
    <property type="match status" value="1"/>
</dbReference>
<dbReference type="InterPro" id="IPR032675">
    <property type="entry name" value="LRR_dom_sf"/>
</dbReference>
<feature type="compositionally biased region" description="Basic and acidic residues" evidence="3">
    <location>
        <begin position="179"/>
        <end position="217"/>
    </location>
</feature>
<dbReference type="InterPro" id="IPR001611">
    <property type="entry name" value="Leu-rich_rpt"/>
</dbReference>
<proteinExistence type="predicted"/>
<dbReference type="PROSITE" id="PS50837">
    <property type="entry name" value="NACHT"/>
    <property type="match status" value="1"/>
</dbReference>
<reference evidence="7 8" key="1">
    <citation type="submission" date="2025-04" db="UniProtKB">
        <authorList>
            <consortium name="RefSeq"/>
        </authorList>
    </citation>
    <scope>IDENTIFICATION</scope>
</reference>
<dbReference type="RefSeq" id="XP_022097311.1">
    <property type="nucleotide sequence ID" value="XM_022241619.1"/>
</dbReference>
<protein>
    <submittedName>
        <fullName evidence="7 8">NLR family CARD domain-containing protein 4-like isoform X1</fullName>
    </submittedName>
</protein>
<feature type="compositionally biased region" description="Polar residues" evidence="3">
    <location>
        <begin position="79"/>
        <end position="88"/>
    </location>
</feature>
<dbReference type="Gene3D" id="3.40.50.300">
    <property type="entry name" value="P-loop containing nucleotide triphosphate hydrolases"/>
    <property type="match status" value="1"/>
</dbReference>
<dbReference type="AlphaFoldDB" id="A0A8B7YXA1"/>
<dbReference type="Pfam" id="PF05729">
    <property type="entry name" value="NACHT"/>
    <property type="match status" value="1"/>
</dbReference>
<dbReference type="GeneID" id="110982877"/>
<feature type="region of interest" description="Disordered" evidence="3">
    <location>
        <begin position="159"/>
        <end position="217"/>
    </location>
</feature>
<dbReference type="RefSeq" id="XP_022097312.1">
    <property type="nucleotide sequence ID" value="XM_022241620.1"/>
</dbReference>